<dbReference type="KEGG" id="cmos:111430739"/>
<proteinExistence type="inferred from homology"/>
<evidence type="ECO:0000259" key="7">
    <source>
        <dbReference type="Pfam" id="PF08245"/>
    </source>
</evidence>
<keyword evidence="3" id="KW-0479">Metal-binding</keyword>
<dbReference type="InterPro" id="IPR001645">
    <property type="entry name" value="Folylpolyglutamate_synth"/>
</dbReference>
<dbReference type="NCBIfam" id="TIGR01499">
    <property type="entry name" value="folC"/>
    <property type="match status" value="1"/>
</dbReference>
<dbReference type="PROSITE" id="PS01012">
    <property type="entry name" value="FOLYLPOLYGLU_SYNT_2"/>
    <property type="match status" value="1"/>
</dbReference>
<dbReference type="InterPro" id="IPR013221">
    <property type="entry name" value="Mur_ligase_cen"/>
</dbReference>
<dbReference type="RefSeq" id="XP_022922898.1">
    <property type="nucleotide sequence ID" value="XM_023067130.1"/>
</dbReference>
<evidence type="ECO:0000256" key="5">
    <source>
        <dbReference type="ARBA" id="ARBA00022840"/>
    </source>
</evidence>
<comment type="similarity">
    <text evidence="1">Belongs to the folylpolyglutamate synthase family.</text>
</comment>
<dbReference type="GO" id="GO:0046872">
    <property type="term" value="F:metal ion binding"/>
    <property type="evidence" value="ECO:0007669"/>
    <property type="project" value="UniProtKB-KW"/>
</dbReference>
<evidence type="ECO:0000256" key="6">
    <source>
        <dbReference type="ARBA" id="ARBA00022842"/>
    </source>
</evidence>
<sequence>MNLFKYHHHFRPQIHGRLLLNYFVGEGPSISSRIGSKQCFRNHSEDQDMTEFMEYLDSLKNYEKLGVPTGAGTDSEDGFDLGRMKRLMERLGNPQSKFKAIHIAGTKGKGSTAAFLSNILRAEGYSVGCYTSPHIETIRERISLGRSGEMVSGKALNFLFKRNKELLDQSVKLENGRISHFEVLTAMAFSLFAQENVDVAVIEAGLGGARDATNIICSSRLAAAVITSIGEEHMAALGGSLESIAMAKAGIIKHGCPTILGGPFIPNIECILRDKALSMSSPVVSASDPGNRSSIKGVSLLNGRLCQCCDLIIQTDNEFIELFDVNLRMLGRHQLQNAATATCVILTLRNLGWRISEASIRSGLEKTFLVGRSHFLSAKEAGILGLPGTAILLDGAHTKDSAKALVDTIQMSFPDAQLALVVAMASDKDHYGFATEFLQGGKLESIVLSEANIGGSKSRTTSAALLRDCWIQASNEMGIPISLETKDAPVSSTSKLENRPVLTTETSLLRAIKIAAEILKQRIDGRRGLVVVTGSLHAVSMVLSSLHS</sequence>
<reference evidence="9" key="1">
    <citation type="submission" date="2025-08" db="UniProtKB">
        <authorList>
            <consortium name="RefSeq"/>
        </authorList>
    </citation>
    <scope>IDENTIFICATION</scope>
    <source>
        <tissue evidence="9">Young leaves</tissue>
    </source>
</reference>
<dbReference type="GO" id="GO:0004326">
    <property type="term" value="F:tetrahydrofolylpolyglutamate synthase activity"/>
    <property type="evidence" value="ECO:0007669"/>
    <property type="project" value="InterPro"/>
</dbReference>
<dbReference type="PANTHER" id="PTHR11136">
    <property type="entry name" value="FOLYLPOLYGLUTAMATE SYNTHASE-RELATED"/>
    <property type="match status" value="1"/>
</dbReference>
<keyword evidence="4" id="KW-0547">Nucleotide-binding</keyword>
<dbReference type="Gene3D" id="3.90.190.20">
    <property type="entry name" value="Mur ligase, C-terminal domain"/>
    <property type="match status" value="1"/>
</dbReference>
<evidence type="ECO:0000313" key="8">
    <source>
        <dbReference type="Proteomes" id="UP000504609"/>
    </source>
</evidence>
<organism evidence="8 9">
    <name type="scientific">Cucurbita moschata</name>
    <name type="common">Winter crookneck squash</name>
    <name type="synonym">Cucurbita pepo var. moschata</name>
    <dbReference type="NCBI Taxonomy" id="3662"/>
    <lineage>
        <taxon>Eukaryota</taxon>
        <taxon>Viridiplantae</taxon>
        <taxon>Streptophyta</taxon>
        <taxon>Embryophyta</taxon>
        <taxon>Tracheophyta</taxon>
        <taxon>Spermatophyta</taxon>
        <taxon>Magnoliopsida</taxon>
        <taxon>eudicotyledons</taxon>
        <taxon>Gunneridae</taxon>
        <taxon>Pentapetalae</taxon>
        <taxon>rosids</taxon>
        <taxon>fabids</taxon>
        <taxon>Cucurbitales</taxon>
        <taxon>Cucurbitaceae</taxon>
        <taxon>Cucurbiteae</taxon>
        <taxon>Cucurbita</taxon>
    </lineage>
</organism>
<keyword evidence="5" id="KW-0067">ATP-binding</keyword>
<protein>
    <submittedName>
        <fullName evidence="9">Dihydrofolate synthetase isoform X1</fullName>
    </submittedName>
</protein>
<dbReference type="Proteomes" id="UP000504609">
    <property type="component" value="Unplaced"/>
</dbReference>
<dbReference type="Pfam" id="PF08245">
    <property type="entry name" value="Mur_ligase_M"/>
    <property type="match status" value="1"/>
</dbReference>
<name>A0A6J1E819_CUCMO</name>
<evidence type="ECO:0000256" key="4">
    <source>
        <dbReference type="ARBA" id="ARBA00022741"/>
    </source>
</evidence>
<evidence type="ECO:0000256" key="3">
    <source>
        <dbReference type="ARBA" id="ARBA00022723"/>
    </source>
</evidence>
<evidence type="ECO:0000256" key="2">
    <source>
        <dbReference type="ARBA" id="ARBA00022598"/>
    </source>
</evidence>
<dbReference type="FunFam" id="3.40.1190.10:FF:000012">
    <property type="entry name" value="Dihydrofolate synthetase"/>
    <property type="match status" value="1"/>
</dbReference>
<dbReference type="InterPro" id="IPR036615">
    <property type="entry name" value="Mur_ligase_C_dom_sf"/>
</dbReference>
<accession>A0A6J1E819</accession>
<dbReference type="AlphaFoldDB" id="A0A6J1E819"/>
<evidence type="ECO:0000256" key="1">
    <source>
        <dbReference type="ARBA" id="ARBA00008276"/>
    </source>
</evidence>
<dbReference type="SUPFAM" id="SSF53244">
    <property type="entry name" value="MurD-like peptide ligases, peptide-binding domain"/>
    <property type="match status" value="1"/>
</dbReference>
<dbReference type="GO" id="GO:0005524">
    <property type="term" value="F:ATP binding"/>
    <property type="evidence" value="ECO:0007669"/>
    <property type="project" value="UniProtKB-KW"/>
</dbReference>
<dbReference type="PANTHER" id="PTHR11136:SF0">
    <property type="entry name" value="DIHYDROFOLATE SYNTHETASE-RELATED"/>
    <property type="match status" value="1"/>
</dbReference>
<dbReference type="Gene3D" id="3.40.1190.10">
    <property type="entry name" value="Mur-like, catalytic domain"/>
    <property type="match status" value="1"/>
</dbReference>
<dbReference type="GeneID" id="111430739"/>
<dbReference type="PROSITE" id="PS01011">
    <property type="entry name" value="FOLYLPOLYGLU_SYNT_1"/>
    <property type="match status" value="1"/>
</dbReference>
<dbReference type="SUPFAM" id="SSF53623">
    <property type="entry name" value="MurD-like peptide ligases, catalytic domain"/>
    <property type="match status" value="1"/>
</dbReference>
<dbReference type="GO" id="GO:0008841">
    <property type="term" value="F:dihydrofolate synthase activity"/>
    <property type="evidence" value="ECO:0007669"/>
    <property type="project" value="TreeGrafter"/>
</dbReference>
<dbReference type="InterPro" id="IPR018109">
    <property type="entry name" value="Folylpolyglutamate_synth_CS"/>
</dbReference>
<keyword evidence="2" id="KW-0436">Ligase</keyword>
<dbReference type="GO" id="GO:0005737">
    <property type="term" value="C:cytoplasm"/>
    <property type="evidence" value="ECO:0007669"/>
    <property type="project" value="TreeGrafter"/>
</dbReference>
<gene>
    <name evidence="9" type="primary">LOC111430739</name>
</gene>
<keyword evidence="8" id="KW-1185">Reference proteome</keyword>
<evidence type="ECO:0000313" key="9">
    <source>
        <dbReference type="RefSeq" id="XP_022922898.1"/>
    </source>
</evidence>
<keyword evidence="6" id="KW-0460">Magnesium</keyword>
<dbReference type="InterPro" id="IPR036565">
    <property type="entry name" value="Mur-like_cat_sf"/>
</dbReference>
<feature type="domain" description="Mur ligase central" evidence="7">
    <location>
        <begin position="103"/>
        <end position="344"/>
    </location>
</feature>